<dbReference type="Gene3D" id="1.10.555.10">
    <property type="entry name" value="Rho GTPase activation protein"/>
    <property type="match status" value="1"/>
</dbReference>
<feature type="compositionally biased region" description="Basic residues" evidence="1">
    <location>
        <begin position="1273"/>
        <end position="1290"/>
    </location>
</feature>
<feature type="compositionally biased region" description="Pro residues" evidence="1">
    <location>
        <begin position="99"/>
        <end position="108"/>
    </location>
</feature>
<dbReference type="GO" id="GO:0005096">
    <property type="term" value="F:GTPase activator activity"/>
    <property type="evidence" value="ECO:0007669"/>
    <property type="project" value="TreeGrafter"/>
</dbReference>
<feature type="compositionally biased region" description="Low complexity" evidence="1">
    <location>
        <begin position="1235"/>
        <end position="1248"/>
    </location>
</feature>
<keyword evidence="4" id="KW-1185">Reference proteome</keyword>
<dbReference type="PANTHER" id="PTHR45808">
    <property type="entry name" value="RHO GTPASE-ACTIVATING PROTEIN 68F"/>
    <property type="match status" value="1"/>
</dbReference>
<dbReference type="Proteomes" id="UP001176521">
    <property type="component" value="Unassembled WGS sequence"/>
</dbReference>
<feature type="compositionally biased region" description="Polar residues" evidence="1">
    <location>
        <begin position="1069"/>
        <end position="1087"/>
    </location>
</feature>
<reference evidence="3" key="1">
    <citation type="journal article" date="2023" name="PhytoFront">
        <title>Draft Genome Resources of Seven Strains of Tilletia horrida, Causal Agent of Kernel Smut of Rice.</title>
        <authorList>
            <person name="Khanal S."/>
            <person name="Antony Babu S."/>
            <person name="Zhou X.G."/>
        </authorList>
    </citation>
    <scope>NUCLEOTIDE SEQUENCE</scope>
    <source>
        <strain evidence="3">TX3</strain>
    </source>
</reference>
<dbReference type="InterPro" id="IPR008936">
    <property type="entry name" value="Rho_GTPase_activation_prot"/>
</dbReference>
<feature type="region of interest" description="Disordered" evidence="1">
    <location>
        <begin position="1"/>
        <end position="48"/>
    </location>
</feature>
<feature type="region of interest" description="Disordered" evidence="1">
    <location>
        <begin position="950"/>
        <end position="998"/>
    </location>
</feature>
<dbReference type="InterPro" id="IPR000198">
    <property type="entry name" value="RhoGAP_dom"/>
</dbReference>
<organism evidence="3 4">
    <name type="scientific">Tilletia horrida</name>
    <dbReference type="NCBI Taxonomy" id="155126"/>
    <lineage>
        <taxon>Eukaryota</taxon>
        <taxon>Fungi</taxon>
        <taxon>Dikarya</taxon>
        <taxon>Basidiomycota</taxon>
        <taxon>Ustilaginomycotina</taxon>
        <taxon>Exobasidiomycetes</taxon>
        <taxon>Tilletiales</taxon>
        <taxon>Tilletiaceae</taxon>
        <taxon>Tilletia</taxon>
    </lineage>
</organism>
<feature type="region of interest" description="Disordered" evidence="1">
    <location>
        <begin position="201"/>
        <end position="251"/>
    </location>
</feature>
<feature type="region of interest" description="Disordered" evidence="1">
    <location>
        <begin position="1020"/>
        <end position="1152"/>
    </location>
</feature>
<feature type="region of interest" description="Disordered" evidence="1">
    <location>
        <begin position="62"/>
        <end position="175"/>
    </location>
</feature>
<dbReference type="InterPro" id="IPR001251">
    <property type="entry name" value="CRAL-TRIO_dom"/>
</dbReference>
<feature type="compositionally biased region" description="Low complexity" evidence="1">
    <location>
        <begin position="867"/>
        <end position="876"/>
    </location>
</feature>
<dbReference type="InterPro" id="IPR036865">
    <property type="entry name" value="CRAL-TRIO_dom_sf"/>
</dbReference>
<dbReference type="Gene3D" id="3.40.525.10">
    <property type="entry name" value="CRAL-TRIO lipid binding domain"/>
    <property type="match status" value="1"/>
</dbReference>
<feature type="compositionally biased region" description="Low complexity" evidence="1">
    <location>
        <begin position="1134"/>
        <end position="1152"/>
    </location>
</feature>
<dbReference type="PANTHER" id="PTHR45808:SF2">
    <property type="entry name" value="RHO GTPASE-ACTIVATING PROTEIN 68F"/>
    <property type="match status" value="1"/>
</dbReference>
<gene>
    <name evidence="3" type="ORF">OC842_002801</name>
</gene>
<feature type="compositionally biased region" description="Gly residues" evidence="1">
    <location>
        <begin position="908"/>
        <end position="919"/>
    </location>
</feature>
<protein>
    <recommendedName>
        <fullName evidence="2">Rho-GAP domain-containing protein</fullName>
    </recommendedName>
</protein>
<feature type="region of interest" description="Disordered" evidence="1">
    <location>
        <begin position="1204"/>
        <end position="1302"/>
    </location>
</feature>
<feature type="region of interest" description="Disordered" evidence="1">
    <location>
        <begin position="862"/>
        <end position="919"/>
    </location>
</feature>
<feature type="compositionally biased region" description="Acidic residues" evidence="1">
    <location>
        <begin position="1217"/>
        <end position="1233"/>
    </location>
</feature>
<evidence type="ECO:0000256" key="1">
    <source>
        <dbReference type="SAM" id="MobiDB-lite"/>
    </source>
</evidence>
<comment type="caution">
    <text evidence="3">The sequence shown here is derived from an EMBL/GenBank/DDBJ whole genome shotgun (WGS) entry which is preliminary data.</text>
</comment>
<feature type="compositionally biased region" description="Low complexity" evidence="1">
    <location>
        <begin position="960"/>
        <end position="989"/>
    </location>
</feature>
<proteinExistence type="predicted"/>
<dbReference type="Pfam" id="PF00620">
    <property type="entry name" value="RhoGAP"/>
    <property type="match status" value="1"/>
</dbReference>
<feature type="compositionally biased region" description="Low complexity" evidence="1">
    <location>
        <begin position="1028"/>
        <end position="1068"/>
    </location>
</feature>
<dbReference type="SUPFAM" id="SSF52087">
    <property type="entry name" value="CRAL/TRIO domain"/>
    <property type="match status" value="1"/>
</dbReference>
<evidence type="ECO:0000313" key="4">
    <source>
        <dbReference type="Proteomes" id="UP001176521"/>
    </source>
</evidence>
<dbReference type="EMBL" id="JAPDMQ010000126">
    <property type="protein sequence ID" value="KAK0533957.1"/>
    <property type="molecule type" value="Genomic_DNA"/>
</dbReference>
<evidence type="ECO:0000259" key="2">
    <source>
        <dbReference type="PROSITE" id="PS50238"/>
    </source>
</evidence>
<dbReference type="SUPFAM" id="SSF48350">
    <property type="entry name" value="GTPase activation domain, GAP"/>
    <property type="match status" value="1"/>
</dbReference>
<name>A0AAN6GE19_9BASI</name>
<feature type="compositionally biased region" description="Acidic residues" evidence="1">
    <location>
        <begin position="877"/>
        <end position="887"/>
    </location>
</feature>
<feature type="domain" description="Rho-GAP" evidence="2">
    <location>
        <begin position="550"/>
        <end position="760"/>
    </location>
</feature>
<dbReference type="SMART" id="SM00324">
    <property type="entry name" value="RhoGAP"/>
    <property type="match status" value="1"/>
</dbReference>
<evidence type="ECO:0000313" key="3">
    <source>
        <dbReference type="EMBL" id="KAK0533957.1"/>
    </source>
</evidence>
<sequence>MPAGASPTKAGAKPGTVAMPSLSVPGQPSASASPSSSPPPSPNKTGSVAFFSTLLTTPFASIWGGSSPAAAGGTVSGSGSGSGAAGGRGRTRAAIPFGLGPPPSPSPAPAVLADSRLGQGLSPPNGKSHLISQIKAQAGDGGETAVTGADGSVGEDLKRPPPIAGAMPPEDSPARAVLSKEQLQDLTAGVADSLTFAAPTPTLISLSGNSNKDEPRTPARASASMLRSGSTDGAGGARAAGKRSASASNASSAYPSSAYATLSRVKTRASAASLRASLRNVSGASSQGGAGAGAAGVGSGFLGAAGSEKGSSIFSGAQGGGGGTLNGSTLSNSSSGGSAGGSSFVRGPGAVGASPATNWQEALERAQRLDAYVGKAVFQAGVDYESRPMVVLAACGIPDPKEVDHDALFDRIMATMELFVETDYTLIYFASGGKHAVRWSWIWKTYRRIGRKFRKNLKRLYIVHPTFFTKRFVDFISTGSYFVSPKFARKIVQVQTLSQLATHIPLTQIDIPPEVLQANQAHERSVTLPSKPHSGPGDADYDQQHQMFGVSLEVLMGLRGEKGGIPRVVRDCVEALRTPIPSATTGEPLFPLDSEGLFRRSPPSALLKTVQEAYDRGHPVNLTLHYQDPNIPAALLKVFFRSLPVSIFPSSLYSTIRACPHPSSTPEDANAHETVHYIRNVLLSALEPPSAVPLLSYVFELLNDVSRRSATNRMDAANLATVFAPNLVGSGNIARDMAMCRVEGLGQMASAAMPTAASLAATNSSPATSTPTQPKAAPEMSLGTIIKICIERYHEIFDQVDAEIRPVYGSELSAHLDALSMSADDVATADGRRRSSVVEHMEEADVHAARLQHQLRRTQVGAAGRLASVSESSVAESIDEEDDDDGTGNDGSPTRDGRILGSVNARGGPIGMGGGVGAGGGRGMNGAAAHWRRRAPALTSRVFEDASAFRNGQGQGHGLGLVSTSSPSPSPATGLGSSLSTSGDSALGATPSASPLSPRMLKRLTDADPADVSMLAFHDGSSPSLAHSATAQSITSPSASTTTTSTPTPTPTSASTSLMMMSSPSPASQCVSLPLSPSNRTTRSGKSITGIGGDGFRSPFGAASIGRNSSGSLRLTRDRLRSGSGPHAAGSSTPASGLAVSPGPAAAAAAGSPGSGLFGAGSAGLAGMDYSVSPSAERSFLTGTASAVAVSGASVSGLFASPARSVSISSLSHDDGLLEEDEEEEEEVMEEDMSPARAGSASTAASAAPMTGLEDADSNSTHDGSPSSPTKGKGPKSRSGSKRTATAHRRGLSEVLEDLEQA</sequence>
<dbReference type="GO" id="GO:0007264">
    <property type="term" value="P:small GTPase-mediated signal transduction"/>
    <property type="evidence" value="ECO:0007669"/>
    <property type="project" value="TreeGrafter"/>
</dbReference>
<dbReference type="CDD" id="cd00170">
    <property type="entry name" value="SEC14"/>
    <property type="match status" value="1"/>
</dbReference>
<accession>A0AAN6GE19</accession>
<feature type="compositionally biased region" description="Low complexity" evidence="1">
    <location>
        <begin position="64"/>
        <end position="73"/>
    </location>
</feature>
<dbReference type="GO" id="GO:0005737">
    <property type="term" value="C:cytoplasm"/>
    <property type="evidence" value="ECO:0007669"/>
    <property type="project" value="TreeGrafter"/>
</dbReference>
<dbReference type="Pfam" id="PF13716">
    <property type="entry name" value="CRAL_TRIO_2"/>
    <property type="match status" value="1"/>
</dbReference>
<feature type="compositionally biased region" description="Low complexity" evidence="1">
    <location>
        <begin position="239"/>
        <end position="251"/>
    </location>
</feature>
<feature type="compositionally biased region" description="Gly residues" evidence="1">
    <location>
        <begin position="74"/>
        <end position="88"/>
    </location>
</feature>
<dbReference type="PROSITE" id="PS50238">
    <property type="entry name" value="RHOGAP"/>
    <property type="match status" value="1"/>
</dbReference>